<sequence length="513" mass="55640">MVSASRSNVERMFESRSARPLPPETISRLEEVLERWRLREPTVESAAWMEQIATAVRIENRAVAAQLVAIGQLFAYRCASSSATDDWAVDTEAAVSAEVSAGLRISHGLAADRLRVARAMRERLPQTAEVFVAGDIDYHAFATIVSRTDLIVDTDALARTDELVAVNVVRWPSLTRGRLSGKIDGIVAHVDADAVRRRKERHVDREVWIGSDADGISQIMGSLFTVDAHALDTRLNALAATPCAHDPRTTEQRRADALGALAAGADRLGCRCGRADCAAGKRPAPSPVTIHVIATQDTLIGAATAPACEIRADGLITAELVAELAKSAKLVPLTHPGYAPPEQGYTPSKALADFVRARDLTCRWPGCDVPAFDCDIDHTIPHAQGGKTHAANLKCYCRTHHLTKTFWGWREQQLADGTLILTSPAGHTYVTVPGSALLFPSLCYAVGGMPAPATDPPQDYCAERSAMMPKRRRTRSQDRAYRVAAERRRNREAPPARTGPAPPSVLLEDPPPF</sequence>
<dbReference type="InterPro" id="IPR003870">
    <property type="entry name" value="DUF222"/>
</dbReference>
<feature type="region of interest" description="Disordered" evidence="1">
    <location>
        <begin position="466"/>
        <end position="513"/>
    </location>
</feature>
<organism evidence="3 4">
    <name type="scientific">Mycobacterium numidiamassiliense</name>
    <dbReference type="NCBI Taxonomy" id="1841861"/>
    <lineage>
        <taxon>Bacteria</taxon>
        <taxon>Bacillati</taxon>
        <taxon>Actinomycetota</taxon>
        <taxon>Actinomycetes</taxon>
        <taxon>Mycobacteriales</taxon>
        <taxon>Mycobacteriaceae</taxon>
        <taxon>Mycobacterium</taxon>
    </lineage>
</organism>
<dbReference type="STRING" id="1841861.GCA_900157365_04757"/>
<dbReference type="SMART" id="SM00507">
    <property type="entry name" value="HNHc"/>
    <property type="match status" value="1"/>
</dbReference>
<evidence type="ECO:0000259" key="2">
    <source>
        <dbReference type="SMART" id="SM00507"/>
    </source>
</evidence>
<keyword evidence="4" id="KW-1185">Reference proteome</keyword>
<name>A0A2U3P3R0_9MYCO</name>
<evidence type="ECO:0000313" key="4">
    <source>
        <dbReference type="Proteomes" id="UP000240424"/>
    </source>
</evidence>
<dbReference type="EMBL" id="FUEZ01000003">
    <property type="protein sequence ID" value="SPM38377.1"/>
    <property type="molecule type" value="Genomic_DNA"/>
</dbReference>
<evidence type="ECO:0000256" key="1">
    <source>
        <dbReference type="SAM" id="MobiDB-lite"/>
    </source>
</evidence>
<dbReference type="Proteomes" id="UP000240424">
    <property type="component" value="Unassembled WGS sequence"/>
</dbReference>
<accession>A0A2U3P3R0</accession>
<dbReference type="CDD" id="cd00085">
    <property type="entry name" value="HNHc"/>
    <property type="match status" value="1"/>
</dbReference>
<evidence type="ECO:0000313" key="3">
    <source>
        <dbReference type="EMBL" id="SPM38377.1"/>
    </source>
</evidence>
<proteinExistence type="predicted"/>
<dbReference type="Pfam" id="PF02720">
    <property type="entry name" value="DUF222"/>
    <property type="match status" value="1"/>
</dbReference>
<dbReference type="AlphaFoldDB" id="A0A2U3P3R0"/>
<reference evidence="3 4" key="1">
    <citation type="submission" date="2017-01" db="EMBL/GenBank/DDBJ databases">
        <authorList>
            <consortium name="Urmite Genomes"/>
        </authorList>
    </citation>
    <scope>NUCLEOTIDE SEQUENCE [LARGE SCALE GENOMIC DNA]</scope>
    <source>
        <strain evidence="3 4">AB215</strain>
    </source>
</reference>
<dbReference type="Gene3D" id="1.10.30.50">
    <property type="match status" value="1"/>
</dbReference>
<feature type="compositionally biased region" description="Basic and acidic residues" evidence="1">
    <location>
        <begin position="475"/>
        <end position="494"/>
    </location>
</feature>
<gene>
    <name evidence="3" type="ORF">MNAB215_554</name>
</gene>
<protein>
    <submittedName>
        <fullName evidence="3">Putative 13E12 repeat family protein</fullName>
    </submittedName>
</protein>
<dbReference type="InterPro" id="IPR003615">
    <property type="entry name" value="HNH_nuc"/>
</dbReference>
<feature type="domain" description="HNH nuclease" evidence="2">
    <location>
        <begin position="350"/>
        <end position="402"/>
    </location>
</feature>